<dbReference type="CDD" id="cd23934">
    <property type="entry name" value="AGPR_1_C"/>
    <property type="match status" value="1"/>
</dbReference>
<evidence type="ECO:0000256" key="1">
    <source>
        <dbReference type="ARBA" id="ARBA00022571"/>
    </source>
</evidence>
<dbReference type="GO" id="GO:0003942">
    <property type="term" value="F:N-acetyl-gamma-glutamyl-phosphate reductase activity"/>
    <property type="evidence" value="ECO:0007669"/>
    <property type="project" value="UniProtKB-EC"/>
</dbReference>
<evidence type="ECO:0000313" key="8">
    <source>
        <dbReference type="Proteomes" id="UP001240150"/>
    </source>
</evidence>
<dbReference type="PANTHER" id="PTHR32338:SF10">
    <property type="entry name" value="N-ACETYL-GAMMA-GLUTAMYL-PHOSPHATE REDUCTASE, CHLOROPLASTIC-RELATED"/>
    <property type="match status" value="1"/>
</dbReference>
<keyword evidence="2 5" id="KW-0028">Amino-acid biosynthesis</keyword>
<dbReference type="Gene3D" id="3.30.360.10">
    <property type="entry name" value="Dihydrodipicolinate Reductase, domain 2"/>
    <property type="match status" value="1"/>
</dbReference>
<dbReference type="SUPFAM" id="SSF55347">
    <property type="entry name" value="Glyceraldehyde-3-phosphate dehydrogenase-like, C-terminal domain"/>
    <property type="match status" value="1"/>
</dbReference>
<proteinExistence type="inferred from homology"/>
<keyword evidence="4 5" id="KW-0560">Oxidoreductase</keyword>
<dbReference type="CDD" id="cd24148">
    <property type="entry name" value="AGPR_1_actinobacAGPR_like"/>
    <property type="match status" value="1"/>
</dbReference>
<comment type="pathway">
    <text evidence="5">Amino-acid biosynthesis; L-arginine biosynthesis; N(2)-acetyl-L-ornithine from L-glutamate: step 3/4.</text>
</comment>
<comment type="subcellular location">
    <subcellularLocation>
        <location evidence="5">Cytoplasm</location>
    </subcellularLocation>
</comment>
<comment type="catalytic activity">
    <reaction evidence="5">
        <text>N-acetyl-L-glutamate 5-semialdehyde + phosphate + NADP(+) = N-acetyl-L-glutamyl 5-phosphate + NADPH + H(+)</text>
        <dbReference type="Rhea" id="RHEA:21588"/>
        <dbReference type="ChEBI" id="CHEBI:15378"/>
        <dbReference type="ChEBI" id="CHEBI:29123"/>
        <dbReference type="ChEBI" id="CHEBI:43474"/>
        <dbReference type="ChEBI" id="CHEBI:57783"/>
        <dbReference type="ChEBI" id="CHEBI:57936"/>
        <dbReference type="ChEBI" id="CHEBI:58349"/>
        <dbReference type="EC" id="1.2.1.38"/>
    </reaction>
</comment>
<dbReference type="InterPro" id="IPR036291">
    <property type="entry name" value="NAD(P)-bd_dom_sf"/>
</dbReference>
<keyword evidence="5" id="KW-0963">Cytoplasm</keyword>
<evidence type="ECO:0000259" key="6">
    <source>
        <dbReference type="SMART" id="SM00859"/>
    </source>
</evidence>
<keyword evidence="8" id="KW-1185">Reference proteome</keyword>
<dbReference type="Gene3D" id="3.40.50.720">
    <property type="entry name" value="NAD(P)-binding Rossmann-like Domain"/>
    <property type="match status" value="1"/>
</dbReference>
<comment type="similarity">
    <text evidence="5">Belongs to the NAGSA dehydrogenase family. Type 1 subfamily.</text>
</comment>
<evidence type="ECO:0000313" key="7">
    <source>
        <dbReference type="EMBL" id="WIM94652.1"/>
    </source>
</evidence>
<dbReference type="SMART" id="SM00859">
    <property type="entry name" value="Semialdhyde_dh"/>
    <property type="match status" value="1"/>
</dbReference>
<accession>A0ABY8WBB2</accession>
<gene>
    <name evidence="5 7" type="primary">argC</name>
    <name evidence="7" type="ORF">ACTOB_006693</name>
</gene>
<dbReference type="InterPro" id="IPR058924">
    <property type="entry name" value="AGPR_dimerisation_dom"/>
</dbReference>
<dbReference type="RefSeq" id="WP_284915883.1">
    <property type="nucleotide sequence ID" value="NZ_CP126980.1"/>
</dbReference>
<evidence type="ECO:0000256" key="5">
    <source>
        <dbReference type="HAMAP-Rule" id="MF_00150"/>
    </source>
</evidence>
<dbReference type="InterPro" id="IPR050085">
    <property type="entry name" value="AGPR"/>
</dbReference>
<keyword evidence="1 5" id="KW-0055">Arginine biosynthesis</keyword>
<dbReference type="InterPro" id="IPR000534">
    <property type="entry name" value="Semialdehyde_DH_NAD-bd"/>
</dbReference>
<dbReference type="HAMAP" id="MF_00150">
    <property type="entry name" value="ArgC_type1"/>
    <property type="match status" value="1"/>
</dbReference>
<feature type="active site" evidence="5">
    <location>
        <position position="145"/>
    </location>
</feature>
<dbReference type="EC" id="1.2.1.38" evidence="5"/>
<protein>
    <recommendedName>
        <fullName evidence="5">N-acetyl-gamma-glutamyl-phosphate reductase</fullName>
        <shortName evidence="5">AGPR</shortName>
        <ecNumber evidence="5">1.2.1.38</ecNumber>
    </recommendedName>
    <alternativeName>
        <fullName evidence="5">N-acetyl-glutamate semialdehyde dehydrogenase</fullName>
        <shortName evidence="5">NAGSA dehydrogenase</shortName>
    </alternativeName>
</protein>
<dbReference type="InterPro" id="IPR000706">
    <property type="entry name" value="AGPR_type-1"/>
</dbReference>
<evidence type="ECO:0000256" key="4">
    <source>
        <dbReference type="ARBA" id="ARBA00023002"/>
    </source>
</evidence>
<sequence length="333" mass="33721">MGIRVAVAGASGYAGGELLRLLAGHPEFDLIAATAHSQAGQHVTSVHPQLAGLDLTLGTTDAATLGDADLVFLALPHGQSAAVAAQLSEGTRVVDLGADFRLESAEQWTRYYGGGHAGTWTYGLPELPGARAAIKAADRVANTGCYAATIILALAPLIAAGVADPEDVVVVASSGTSGAGRNAKAHLLASEVMGDLSPYKVGAHQHVAEIKQATGAASLSMTPILAPMPRGILATITTRRLNGGDPREALQAAYADEPFVHVLPEGAWPHTAATAGSNSCHLQATVDVDSGRIIVVSALDNLGKGAAGQAVQNANLMFGLPETAGLSVFGVAP</sequence>
<evidence type="ECO:0000256" key="2">
    <source>
        <dbReference type="ARBA" id="ARBA00022605"/>
    </source>
</evidence>
<reference evidence="7 8" key="1">
    <citation type="submission" date="2023-06" db="EMBL/GenBank/DDBJ databases">
        <authorList>
            <person name="Yushchuk O."/>
            <person name="Binda E."/>
            <person name="Ruckert-Reed C."/>
            <person name="Fedorenko V."/>
            <person name="Kalinowski J."/>
            <person name="Marinelli F."/>
        </authorList>
    </citation>
    <scope>NUCLEOTIDE SEQUENCE [LARGE SCALE GENOMIC DNA]</scope>
    <source>
        <strain evidence="7 8">NRRL 3884</strain>
    </source>
</reference>
<dbReference type="Pfam" id="PF01118">
    <property type="entry name" value="Semialdhyde_dh"/>
    <property type="match status" value="1"/>
</dbReference>
<organism evidence="7 8">
    <name type="scientific">Actinoplanes oblitus</name>
    <dbReference type="NCBI Taxonomy" id="3040509"/>
    <lineage>
        <taxon>Bacteria</taxon>
        <taxon>Bacillati</taxon>
        <taxon>Actinomycetota</taxon>
        <taxon>Actinomycetes</taxon>
        <taxon>Micromonosporales</taxon>
        <taxon>Micromonosporaceae</taxon>
        <taxon>Actinoplanes</taxon>
    </lineage>
</organism>
<dbReference type="SUPFAM" id="SSF51735">
    <property type="entry name" value="NAD(P)-binding Rossmann-fold domains"/>
    <property type="match status" value="1"/>
</dbReference>
<dbReference type="NCBIfam" id="TIGR01850">
    <property type="entry name" value="argC"/>
    <property type="match status" value="1"/>
</dbReference>
<name>A0ABY8WBB2_9ACTN</name>
<dbReference type="PANTHER" id="PTHR32338">
    <property type="entry name" value="N-ACETYL-GAMMA-GLUTAMYL-PHOSPHATE REDUCTASE, CHLOROPLASTIC-RELATED-RELATED"/>
    <property type="match status" value="1"/>
</dbReference>
<dbReference type="Proteomes" id="UP001240150">
    <property type="component" value="Chromosome"/>
</dbReference>
<dbReference type="Pfam" id="PF22698">
    <property type="entry name" value="Semialdhyde_dhC_1"/>
    <property type="match status" value="1"/>
</dbReference>
<feature type="domain" description="Semialdehyde dehydrogenase NAD-binding" evidence="6">
    <location>
        <begin position="4"/>
        <end position="135"/>
    </location>
</feature>
<keyword evidence="3 5" id="KW-0521">NADP</keyword>
<dbReference type="EMBL" id="CP126980">
    <property type="protein sequence ID" value="WIM94652.1"/>
    <property type="molecule type" value="Genomic_DNA"/>
</dbReference>
<comment type="function">
    <text evidence="5">Catalyzes the NADPH-dependent reduction of N-acetyl-5-glutamyl phosphate to yield N-acetyl-L-glutamate 5-semialdehyde.</text>
</comment>
<evidence type="ECO:0000256" key="3">
    <source>
        <dbReference type="ARBA" id="ARBA00022857"/>
    </source>
</evidence>